<name>A0A2L2Y539_PARTP</name>
<dbReference type="GO" id="GO:0008374">
    <property type="term" value="F:O-acyltransferase activity"/>
    <property type="evidence" value="ECO:0007669"/>
    <property type="project" value="InterPro"/>
</dbReference>
<dbReference type="Gene3D" id="3.40.50.1820">
    <property type="entry name" value="alpha/beta hydrolase"/>
    <property type="match status" value="2"/>
</dbReference>
<accession>A0A2L2Y539</accession>
<protein>
    <submittedName>
        <fullName evidence="1">Group XV phospholipase A2</fullName>
    </submittedName>
</protein>
<dbReference type="GO" id="GO:0006629">
    <property type="term" value="P:lipid metabolic process"/>
    <property type="evidence" value="ECO:0007669"/>
    <property type="project" value="InterPro"/>
</dbReference>
<evidence type="ECO:0000313" key="1">
    <source>
        <dbReference type="EMBL" id="LAA03302.1"/>
    </source>
</evidence>
<dbReference type="OrthoDB" id="190846at2759"/>
<sequence length="428" mass="48490">MFGTFTVYILTASVVGVTLLLYCPDLVSGFRSPKEKNKQFSPVILIPGDGGSQLEAKLDKPKTVHMFCDQKTEGYFNLWLNPGLLFPGAVDCWVDNMRLYYNKTTRLTQNSPGVHIRVPGFGDTSSVEWLDPSATMPPFIARFILSAYFVDIADMLVKEGYTRGKNIRGAPYDFRKAPNELQSYFDSVKHLVEETYENNAEAKVTLICHSMGCPITNYFLNQQSQHWKDKYIKTLISLAGAWGGAVKALKTIASGENLGIIVVSQSALRTEQRTSPSLAYMLPTSKLWSKKDPIVITRERNYTVEDYYDFFRDIDYLTAYEMFKDNYENAMKSLEAPGVDVHCIHGTNLETPEKLDYRDSDTVPDDPPDIINGKGDGTVNAASLSACLQWDYQQKKHVYYLPIPGMEHMKILHDKGVIEYIRRVVTLW</sequence>
<proteinExistence type="evidence at transcript level"/>
<dbReference type="Pfam" id="PF02450">
    <property type="entry name" value="LCAT"/>
    <property type="match status" value="2"/>
</dbReference>
<reference evidence="1" key="1">
    <citation type="journal article" date="2016" name="Mol. Ecol. Resour.">
        <title>Evaluation of the impact of RNA preservation methods of spiders for de novo transcriptome assembly.</title>
        <authorList>
            <person name="Kono N."/>
            <person name="Nakamura H."/>
            <person name="Ito Y."/>
            <person name="Tomita M."/>
            <person name="Arakawa K."/>
        </authorList>
    </citation>
    <scope>NUCLEOTIDE SEQUENCE</scope>
    <source>
        <tissue evidence="1">Whole body</tissue>
    </source>
</reference>
<dbReference type="InterPro" id="IPR003386">
    <property type="entry name" value="LACT/PDAT_acylTrfase"/>
</dbReference>
<dbReference type="EMBL" id="IAAA01000796">
    <property type="protein sequence ID" value="LAA03302.1"/>
    <property type="molecule type" value="mRNA"/>
</dbReference>
<dbReference type="InterPro" id="IPR029058">
    <property type="entry name" value="AB_hydrolase_fold"/>
</dbReference>
<dbReference type="AlphaFoldDB" id="A0A2L2Y539"/>
<dbReference type="EMBL" id="IAAA01000798">
    <property type="protein sequence ID" value="LAA03307.1"/>
    <property type="molecule type" value="mRNA"/>
</dbReference>
<dbReference type="PANTHER" id="PTHR11440">
    <property type="entry name" value="LECITHIN-CHOLESTEROL ACYLTRANSFERASE-RELATED"/>
    <property type="match status" value="1"/>
</dbReference>
<dbReference type="EMBL" id="IAAA01000797">
    <property type="protein sequence ID" value="LAA03305.1"/>
    <property type="molecule type" value="mRNA"/>
</dbReference>
<dbReference type="SUPFAM" id="SSF53474">
    <property type="entry name" value="alpha/beta-Hydrolases"/>
    <property type="match status" value="1"/>
</dbReference>
<organism evidence="1">
    <name type="scientific">Parasteatoda tepidariorum</name>
    <name type="common">Common house spider</name>
    <name type="synonym">Achaearanea tepidariorum</name>
    <dbReference type="NCBI Taxonomy" id="114398"/>
    <lineage>
        <taxon>Eukaryota</taxon>
        <taxon>Metazoa</taxon>
        <taxon>Ecdysozoa</taxon>
        <taxon>Arthropoda</taxon>
        <taxon>Chelicerata</taxon>
        <taxon>Arachnida</taxon>
        <taxon>Araneae</taxon>
        <taxon>Araneomorphae</taxon>
        <taxon>Entelegynae</taxon>
        <taxon>Araneoidea</taxon>
        <taxon>Theridiidae</taxon>
        <taxon>Parasteatoda</taxon>
    </lineage>
</organism>